<dbReference type="Pfam" id="PF08223">
    <property type="entry name" value="PaaX_C"/>
    <property type="match status" value="1"/>
</dbReference>
<dbReference type="OrthoDB" id="2270427at2"/>
<dbReference type="InterPro" id="IPR036388">
    <property type="entry name" value="WH-like_DNA-bd_sf"/>
</dbReference>
<evidence type="ECO:0000256" key="1">
    <source>
        <dbReference type="SAM" id="SignalP"/>
    </source>
</evidence>
<feature type="domain" description="Transcriptional repressor PaaX-like C-terminal" evidence="3">
    <location>
        <begin position="172"/>
        <end position="251"/>
    </location>
</feature>
<comment type="caution">
    <text evidence="4">The sequence shown here is derived from an EMBL/GenBank/DDBJ whole genome shotgun (WGS) entry which is preliminary data.</text>
</comment>
<feature type="signal peptide" evidence="1">
    <location>
        <begin position="1"/>
        <end position="25"/>
    </location>
</feature>
<dbReference type="PANTHER" id="PTHR30319">
    <property type="entry name" value="PHENYLACETIC ACID REGULATOR-RELATED TRANSCRIPTIONAL REPRESSOR"/>
    <property type="match status" value="1"/>
</dbReference>
<dbReference type="PANTHER" id="PTHR30319:SF1">
    <property type="entry name" value="TRANSCRIPTIONAL REPRESSOR PAAX"/>
    <property type="match status" value="1"/>
</dbReference>
<dbReference type="GO" id="GO:0006351">
    <property type="term" value="P:DNA-templated transcription"/>
    <property type="evidence" value="ECO:0007669"/>
    <property type="project" value="TreeGrafter"/>
</dbReference>
<dbReference type="InterPro" id="IPR013225">
    <property type="entry name" value="PaaX_C"/>
</dbReference>
<evidence type="ECO:0000259" key="3">
    <source>
        <dbReference type="Pfam" id="PF08223"/>
    </source>
</evidence>
<dbReference type="RefSeq" id="WP_109921795.1">
    <property type="nucleotide sequence ID" value="NZ_QGLF01000004.1"/>
</dbReference>
<name>A0A317DYU2_9PROT</name>
<dbReference type="EMBL" id="QGLF01000004">
    <property type="protein sequence ID" value="PWR19621.1"/>
    <property type="molecule type" value="Genomic_DNA"/>
</dbReference>
<keyword evidence="1" id="KW-0732">Signal</keyword>
<gene>
    <name evidence="4" type="ORF">DKG75_14210</name>
</gene>
<dbReference type="AlphaFoldDB" id="A0A317DYU2"/>
<keyword evidence="5" id="KW-1185">Reference proteome</keyword>
<dbReference type="Proteomes" id="UP000246077">
    <property type="component" value="Unassembled WGS sequence"/>
</dbReference>
<dbReference type="Gene3D" id="3.30.70.2650">
    <property type="match status" value="1"/>
</dbReference>
<sequence>MTNGGPKAKTLILQLLLAADGGALAARDAVTACSLFDIAESAARVTLVRLAAAGMIEGAGRGAYRLGPAAAGFAADVAGWRRAGERLRPWAGGYVAVHSGALGRSDRAALRARHRALDMLGFAEMDKGLHLRPDNLAGGVGAIRRRLLALGLDAGATVFAAGDFARDPGHLWDGAALNAAYRRRSVLDDWLARAGDLDPDVAAREAFLIGSRAIRQIVFDPLLPEPLVDGGEREAFFAAVRQFDAAGRALWRRFFAAQNQRPGEIDEPGLHPH</sequence>
<dbReference type="Pfam" id="PF07848">
    <property type="entry name" value="PaaX"/>
    <property type="match status" value="1"/>
</dbReference>
<dbReference type="Gene3D" id="1.10.10.10">
    <property type="entry name" value="Winged helix-like DNA-binding domain superfamily/Winged helix DNA-binding domain"/>
    <property type="match status" value="1"/>
</dbReference>
<evidence type="ECO:0000313" key="5">
    <source>
        <dbReference type="Proteomes" id="UP000246077"/>
    </source>
</evidence>
<dbReference type="InterPro" id="IPR012906">
    <property type="entry name" value="PaaX-like_N"/>
</dbReference>
<evidence type="ECO:0000313" key="4">
    <source>
        <dbReference type="EMBL" id="PWR19621.1"/>
    </source>
</evidence>
<organism evidence="4 5">
    <name type="scientific">Zavarzinia compransoris</name>
    <dbReference type="NCBI Taxonomy" id="1264899"/>
    <lineage>
        <taxon>Bacteria</taxon>
        <taxon>Pseudomonadati</taxon>
        <taxon>Pseudomonadota</taxon>
        <taxon>Alphaproteobacteria</taxon>
        <taxon>Rhodospirillales</taxon>
        <taxon>Zavarziniaceae</taxon>
        <taxon>Zavarzinia</taxon>
    </lineage>
</organism>
<reference evidence="5" key="1">
    <citation type="submission" date="2018-05" db="EMBL/GenBank/DDBJ databases">
        <title>Zavarzinia sp. HR-AS.</title>
        <authorList>
            <person name="Lee Y."/>
            <person name="Jeon C.O."/>
        </authorList>
    </citation>
    <scope>NUCLEOTIDE SEQUENCE [LARGE SCALE GENOMIC DNA]</scope>
    <source>
        <strain evidence="5">DSM 1231</strain>
    </source>
</reference>
<evidence type="ECO:0000259" key="2">
    <source>
        <dbReference type="Pfam" id="PF07848"/>
    </source>
</evidence>
<feature type="domain" description="Transcriptional repressor PaaX-like N-terminal" evidence="2">
    <location>
        <begin position="8"/>
        <end position="66"/>
    </location>
</feature>
<feature type="chain" id="PRO_5016395633" evidence="1">
    <location>
        <begin position="26"/>
        <end position="273"/>
    </location>
</feature>
<protein>
    <submittedName>
        <fullName evidence="4">PaaX family transcriptional regulator</fullName>
    </submittedName>
</protein>
<accession>A0A317DYU2</accession>
<proteinExistence type="predicted"/>